<dbReference type="Proteomes" id="UP000092460">
    <property type="component" value="Unassembled WGS sequence"/>
</dbReference>
<organism evidence="2 3">
    <name type="scientific">Glossina palpalis gambiensis</name>
    <dbReference type="NCBI Taxonomy" id="67801"/>
    <lineage>
        <taxon>Eukaryota</taxon>
        <taxon>Metazoa</taxon>
        <taxon>Ecdysozoa</taxon>
        <taxon>Arthropoda</taxon>
        <taxon>Hexapoda</taxon>
        <taxon>Insecta</taxon>
        <taxon>Pterygota</taxon>
        <taxon>Neoptera</taxon>
        <taxon>Endopterygota</taxon>
        <taxon>Diptera</taxon>
        <taxon>Brachycera</taxon>
        <taxon>Muscomorpha</taxon>
        <taxon>Hippoboscoidea</taxon>
        <taxon>Glossinidae</taxon>
        <taxon>Glossina</taxon>
    </lineage>
</organism>
<feature type="compositionally biased region" description="Polar residues" evidence="1">
    <location>
        <begin position="306"/>
        <end position="321"/>
    </location>
</feature>
<dbReference type="EMBL" id="JXJN01006709">
    <property type="status" value="NOT_ANNOTATED_CDS"/>
    <property type="molecule type" value="Genomic_DNA"/>
</dbReference>
<feature type="region of interest" description="Disordered" evidence="1">
    <location>
        <begin position="1"/>
        <end position="86"/>
    </location>
</feature>
<feature type="region of interest" description="Disordered" evidence="1">
    <location>
        <begin position="100"/>
        <end position="123"/>
    </location>
</feature>
<keyword evidence="3" id="KW-1185">Reference proteome</keyword>
<evidence type="ECO:0000313" key="3">
    <source>
        <dbReference type="Proteomes" id="UP000092460"/>
    </source>
</evidence>
<proteinExistence type="predicted"/>
<evidence type="ECO:0000256" key="1">
    <source>
        <dbReference type="SAM" id="MobiDB-lite"/>
    </source>
</evidence>
<name>A0A1B0B0C6_9MUSC</name>
<feature type="compositionally biased region" description="Low complexity" evidence="1">
    <location>
        <begin position="607"/>
        <end position="616"/>
    </location>
</feature>
<feature type="compositionally biased region" description="Low complexity" evidence="1">
    <location>
        <begin position="568"/>
        <end position="578"/>
    </location>
</feature>
<feature type="region of interest" description="Disordered" evidence="1">
    <location>
        <begin position="558"/>
        <end position="583"/>
    </location>
</feature>
<accession>A0A1B0B0C6</accession>
<dbReference type="STRING" id="67801.A0A1B0B0C6"/>
<feature type="compositionally biased region" description="Basic and acidic residues" evidence="1">
    <location>
        <begin position="281"/>
        <end position="297"/>
    </location>
</feature>
<feature type="compositionally biased region" description="Basic residues" evidence="1">
    <location>
        <begin position="52"/>
        <end position="80"/>
    </location>
</feature>
<evidence type="ECO:0000313" key="2">
    <source>
        <dbReference type="EnsemblMetazoa" id="GPPI014674-PA"/>
    </source>
</evidence>
<dbReference type="EnsemblMetazoa" id="GPPI014674-RA">
    <property type="protein sequence ID" value="GPPI014674-PA"/>
    <property type="gene ID" value="GPPI014674"/>
</dbReference>
<dbReference type="EMBL" id="JXJN01006708">
    <property type="status" value="NOT_ANNOTATED_CDS"/>
    <property type="molecule type" value="Genomic_DNA"/>
</dbReference>
<dbReference type="VEuPathDB" id="VectorBase:GPPI014674"/>
<reference evidence="3" key="1">
    <citation type="submission" date="2015-01" db="EMBL/GenBank/DDBJ databases">
        <authorList>
            <person name="Aksoy S."/>
            <person name="Warren W."/>
            <person name="Wilson R.K."/>
        </authorList>
    </citation>
    <scope>NUCLEOTIDE SEQUENCE [LARGE SCALE GENOMIC DNA]</scope>
    <source>
        <strain evidence="3">IAEA</strain>
    </source>
</reference>
<feature type="compositionally biased region" description="Basic residues" evidence="1">
    <location>
        <begin position="109"/>
        <end position="123"/>
    </location>
</feature>
<feature type="compositionally biased region" description="Polar residues" evidence="1">
    <location>
        <begin position="558"/>
        <end position="567"/>
    </location>
</feature>
<sequence length="676" mass="75966">MQRKHSHSHSPHPSRHTSPHSRHTSPHSKHTSNHSRHNSPHSRHASPYSRHTSPHSRHTSPHSRRTSPHRGSGHSHHHHIVHDQQLPIAETLTRNLPLRSSVRSTSSHTHSHHHSHHYRNRKRIQNLYGTTSRRPSSCCTSSDYCYQTDSTSLYGSRSSLSRNNSIKSANVTFRQKKLNKRQPSYSSLRAINTSRPNSQIGSLTSVFDRSRIYEDDNYITNGDRSKSEHQTSKDALNNELPEYACSPSPIRWSFLADSKSPTDTLEGKTTTNTSTSTGAQKTKEKEHVNAEHHEKSASGRYHRTQRTQSCVRGDENPSTSRKCCESPKPYETSTTVQFHQEGESYNNCCNNYIQCNTYLDQDLQITSEDIHQYLSKGNQEAGSVLNNAKTYPFQPSNALEFQYKNNFANNNNNAASNTLSSMEGAESLRSYDSRFRRNSSKETNLNQNVTTTETCVGACAVSSCSSGTPLSPTNINLSSSTNNINIVFSSCLERNANEVKFINTAVGEVRERENGLRDTHHGGNYLPFAYPAYDYTNMSASSIFDKPLGIDELPKEFNSATETTGNTSSSQHSSSLQSPEPNRVSFESFDAASEHNLLSRQGSCQYSSTPRTPRSPDSIANSSTYSAAILRILDVNTWWWLLKSKAKVWISSNLFSNRNLFIQSSTQQEKMESNKT</sequence>
<feature type="compositionally biased region" description="Basic residues" evidence="1">
    <location>
        <begin position="1"/>
        <end position="44"/>
    </location>
</feature>
<feature type="region of interest" description="Disordered" evidence="1">
    <location>
        <begin position="600"/>
        <end position="620"/>
    </location>
</feature>
<reference evidence="2" key="2">
    <citation type="submission" date="2020-05" db="UniProtKB">
        <authorList>
            <consortium name="EnsemblMetazoa"/>
        </authorList>
    </citation>
    <scope>IDENTIFICATION</scope>
    <source>
        <strain evidence="2">IAEA</strain>
    </source>
</reference>
<protein>
    <submittedName>
        <fullName evidence="2">Uncharacterized protein</fullName>
    </submittedName>
</protein>
<feature type="region of interest" description="Disordered" evidence="1">
    <location>
        <begin position="256"/>
        <end position="326"/>
    </location>
</feature>
<dbReference type="AlphaFoldDB" id="A0A1B0B0C6"/>